<protein>
    <submittedName>
        <fullName evidence="2">HEAT repeat domain-containing protein</fullName>
    </submittedName>
</protein>
<evidence type="ECO:0000256" key="1">
    <source>
        <dbReference type="PROSITE-ProRule" id="PRU00023"/>
    </source>
</evidence>
<dbReference type="InterPro" id="IPR002110">
    <property type="entry name" value="Ankyrin_rpt"/>
</dbReference>
<organism evidence="2 3">
    <name type="scientific">Streptomyces sp. 900105245</name>
    <dbReference type="NCBI Taxonomy" id="3154379"/>
    <lineage>
        <taxon>Bacteria</taxon>
        <taxon>Bacillati</taxon>
        <taxon>Actinomycetota</taxon>
        <taxon>Actinomycetes</taxon>
        <taxon>Kitasatosporales</taxon>
        <taxon>Streptomycetaceae</taxon>
        <taxon>Streptomyces</taxon>
    </lineage>
</organism>
<dbReference type="Proteomes" id="UP001470023">
    <property type="component" value="Unassembled WGS sequence"/>
</dbReference>
<dbReference type="Pfam" id="PF00023">
    <property type="entry name" value="Ank"/>
    <property type="match status" value="1"/>
</dbReference>
<accession>A0ABV1U9N9</accession>
<dbReference type="InterPro" id="IPR016024">
    <property type="entry name" value="ARM-type_fold"/>
</dbReference>
<dbReference type="Gene3D" id="1.25.40.20">
    <property type="entry name" value="Ankyrin repeat-containing domain"/>
    <property type="match status" value="1"/>
</dbReference>
<dbReference type="EMBL" id="JBEPAZ010000019">
    <property type="protein sequence ID" value="MER6430433.1"/>
    <property type="molecule type" value="Genomic_DNA"/>
</dbReference>
<comment type="caution">
    <text evidence="2">The sequence shown here is derived from an EMBL/GenBank/DDBJ whole genome shotgun (WGS) entry which is preliminary data.</text>
</comment>
<dbReference type="SUPFAM" id="SSF48371">
    <property type="entry name" value="ARM repeat"/>
    <property type="match status" value="1"/>
</dbReference>
<dbReference type="PROSITE" id="PS50297">
    <property type="entry name" value="ANK_REP_REGION"/>
    <property type="match status" value="1"/>
</dbReference>
<name>A0ABV1U9N9_9ACTN</name>
<feature type="repeat" description="ANK" evidence="1">
    <location>
        <begin position="12"/>
        <end position="44"/>
    </location>
</feature>
<dbReference type="SUPFAM" id="SSF48403">
    <property type="entry name" value="Ankyrin repeat"/>
    <property type="match status" value="1"/>
</dbReference>
<dbReference type="InterPro" id="IPR036770">
    <property type="entry name" value="Ankyrin_rpt-contain_sf"/>
</dbReference>
<dbReference type="Gene3D" id="1.25.10.10">
    <property type="entry name" value="Leucine-rich Repeat Variant"/>
    <property type="match status" value="1"/>
</dbReference>
<keyword evidence="3" id="KW-1185">Reference proteome</keyword>
<dbReference type="InterPro" id="IPR011989">
    <property type="entry name" value="ARM-like"/>
</dbReference>
<evidence type="ECO:0000313" key="3">
    <source>
        <dbReference type="Proteomes" id="UP001470023"/>
    </source>
</evidence>
<sequence>MGADKATGGAAYGEPPLITAVRAGDIELVTRLLDDGSDPDARDAHGTPAFRLAVGTRSAAVARLLLDRGADPAKQGPEGPLPLRASVDWGSPALLDVLLEERVRGRLSRSELLDMRDLAHRWHETGVDAELRRRTGAEGTPVRTRVQDDEFDSVDECSLGGTTVRDGHAAILTRLEQLLGIRAPFATLMGRALAHPDPDHAAWGSSAILLSLRRDPATWESAAALRAHEDPRRRLFGAHVLRLTHLFDGSDEDPFAGPALDVFTDWGAEEPDASVLREVLVALGEHPGPRAEEAILPHAGHREARVRWAAAYGLSAWTSPPAFSGPAREALLQLLNDPEPEVRQRACLTVAEGRDRDPALADVLAALLDDTDRRIQVVAVYGLALVDDDRCVPGAGRLGPPRPGDPEEETYLGAAWRYEWRRNAR</sequence>
<evidence type="ECO:0000313" key="2">
    <source>
        <dbReference type="EMBL" id="MER6430433.1"/>
    </source>
</evidence>
<gene>
    <name evidence="2" type="ORF">ABT272_22220</name>
</gene>
<keyword evidence="1" id="KW-0040">ANK repeat</keyword>
<dbReference type="SMART" id="SM00248">
    <property type="entry name" value="ANK"/>
    <property type="match status" value="2"/>
</dbReference>
<dbReference type="Pfam" id="PF13646">
    <property type="entry name" value="HEAT_2"/>
    <property type="match status" value="1"/>
</dbReference>
<dbReference type="PROSITE" id="PS50088">
    <property type="entry name" value="ANK_REPEAT"/>
    <property type="match status" value="1"/>
</dbReference>
<proteinExistence type="predicted"/>
<dbReference type="RefSeq" id="WP_352064198.1">
    <property type="nucleotide sequence ID" value="NZ_JBEPAZ010000019.1"/>
</dbReference>
<reference evidence="2 3" key="1">
    <citation type="submission" date="2024-06" db="EMBL/GenBank/DDBJ databases">
        <title>The Natural Products Discovery Center: Release of the First 8490 Sequenced Strains for Exploring Actinobacteria Biosynthetic Diversity.</title>
        <authorList>
            <person name="Kalkreuter E."/>
            <person name="Kautsar S.A."/>
            <person name="Yang D."/>
            <person name="Bader C.D."/>
            <person name="Teijaro C.N."/>
            <person name="Fluegel L."/>
            <person name="Davis C.M."/>
            <person name="Simpson J.R."/>
            <person name="Lauterbach L."/>
            <person name="Steele A.D."/>
            <person name="Gui C."/>
            <person name="Meng S."/>
            <person name="Li G."/>
            <person name="Viehrig K."/>
            <person name="Ye F."/>
            <person name="Su P."/>
            <person name="Kiefer A.F."/>
            <person name="Nichols A."/>
            <person name="Cepeda A.J."/>
            <person name="Yan W."/>
            <person name="Fan B."/>
            <person name="Jiang Y."/>
            <person name="Adhikari A."/>
            <person name="Zheng C.-J."/>
            <person name="Schuster L."/>
            <person name="Cowan T.M."/>
            <person name="Smanski M.J."/>
            <person name="Chevrette M.G."/>
            <person name="De Carvalho L.P.S."/>
            <person name="Shen B."/>
        </authorList>
    </citation>
    <scope>NUCLEOTIDE SEQUENCE [LARGE SCALE GENOMIC DNA]</scope>
    <source>
        <strain evidence="2 3">NPDC001166</strain>
    </source>
</reference>